<proteinExistence type="inferred from homology"/>
<dbReference type="SUPFAM" id="SSF53850">
    <property type="entry name" value="Periplasmic binding protein-like II"/>
    <property type="match status" value="1"/>
</dbReference>
<feature type="signal peptide" evidence="5">
    <location>
        <begin position="1"/>
        <end position="19"/>
    </location>
</feature>
<dbReference type="PIRSF" id="PIRSF002741">
    <property type="entry name" value="MppA"/>
    <property type="match status" value="1"/>
</dbReference>
<dbReference type="Gene3D" id="3.10.105.10">
    <property type="entry name" value="Dipeptide-binding Protein, Domain 3"/>
    <property type="match status" value="1"/>
</dbReference>
<sequence>MKKKGFIFAAAAMMAIGMAACGNQNSSDNTKTSNNGTTKPINWMETTELVTLDPSKASDSISQNTLQNTNQGLLININGSTVKPGVAKDYSVSKDGKTYTFNLRHSKWSDGSEVTAQDFVYGMQRTVNPKTASQTAYDFDHVENYDAVRNGKMPLSSLGVKAVGKYKLVIKLSQPEPYFKYLITGSDFFPQKEAFVKKYGSKYGTSAQTSIYNGPYKVTNWNGTNESWTLVKNNEYWNADHTKIQKVKVNVEKDSGTAYNEYQSGKLDEMMLSTKQQVDHYKNSPEYHQRSNSGTYYVELNQKKVAAFRNMNIRKALSMIINRAQFTNDVMGDGSFPAKGAVGKGVAKYNGKDFTDAAYVKDAVSYNEKEAKALFAKGLKQIGKKSISATITYDDTPLGKSVNEFLQSAFQKLPGFKVNTQNVPQKTRMTRAASGQFDITVAGWQTNYPDPMAYLKLFTKDNPYNFGKWNNAAYNQYVNAAETTDANNPGKRWDDMIKAQKILMDEQGIIPFYQRSQPQVMKTNIKGIGYSPTGAIWNFTDAYLTK</sequence>
<evidence type="ECO:0000313" key="8">
    <source>
        <dbReference type="Proteomes" id="UP001370590"/>
    </source>
</evidence>
<evidence type="ECO:0000259" key="6">
    <source>
        <dbReference type="Pfam" id="PF00496"/>
    </source>
</evidence>
<keyword evidence="3" id="KW-0813">Transport</keyword>
<keyword evidence="8" id="KW-1185">Reference proteome</keyword>
<dbReference type="EMBL" id="JAWMWH010000001">
    <property type="protein sequence ID" value="MEJ6399926.1"/>
    <property type="molecule type" value="Genomic_DNA"/>
</dbReference>
<name>A0ABU8SJ67_9LACO</name>
<reference evidence="7 8" key="1">
    <citation type="submission" date="2023-10" db="EMBL/GenBank/DDBJ databases">
        <title>Nicoliella lavandulae sp. nov. isolated from Lavandula angustifolia flowers.</title>
        <authorList>
            <person name="Alcantara C."/>
            <person name="Zuniga M."/>
            <person name="Landete J.M."/>
            <person name="Monedero V."/>
        </authorList>
    </citation>
    <scope>NUCLEOTIDE SEQUENCE [LARGE SCALE GENOMIC DNA]</scope>
    <source>
        <strain evidence="7 8">Es01</strain>
    </source>
</reference>
<gene>
    <name evidence="7" type="ORF">R4146_01855</name>
</gene>
<evidence type="ECO:0000256" key="1">
    <source>
        <dbReference type="ARBA" id="ARBA00004196"/>
    </source>
</evidence>
<comment type="subcellular location">
    <subcellularLocation>
        <location evidence="1">Cell envelope</location>
    </subcellularLocation>
</comment>
<organism evidence="7 8">
    <name type="scientific">Nicoliella lavandulae</name>
    <dbReference type="NCBI Taxonomy" id="3082954"/>
    <lineage>
        <taxon>Bacteria</taxon>
        <taxon>Bacillati</taxon>
        <taxon>Bacillota</taxon>
        <taxon>Bacilli</taxon>
        <taxon>Lactobacillales</taxon>
        <taxon>Lactobacillaceae</taxon>
        <taxon>Nicoliella</taxon>
    </lineage>
</organism>
<dbReference type="CDD" id="cd08504">
    <property type="entry name" value="PBP2_OppA"/>
    <property type="match status" value="1"/>
</dbReference>
<dbReference type="PANTHER" id="PTHR30290:SF10">
    <property type="entry name" value="PERIPLASMIC OLIGOPEPTIDE-BINDING PROTEIN-RELATED"/>
    <property type="match status" value="1"/>
</dbReference>
<dbReference type="InterPro" id="IPR000914">
    <property type="entry name" value="SBP_5_dom"/>
</dbReference>
<dbReference type="RefSeq" id="WP_339959758.1">
    <property type="nucleotide sequence ID" value="NZ_JAWMWH010000001.1"/>
</dbReference>
<feature type="domain" description="Solute-binding protein family 5" evidence="6">
    <location>
        <begin position="81"/>
        <end position="464"/>
    </location>
</feature>
<dbReference type="Proteomes" id="UP001370590">
    <property type="component" value="Unassembled WGS sequence"/>
</dbReference>
<dbReference type="Gene3D" id="3.90.76.10">
    <property type="entry name" value="Dipeptide-binding Protein, Domain 1"/>
    <property type="match status" value="1"/>
</dbReference>
<feature type="chain" id="PRO_5046631077" evidence="5">
    <location>
        <begin position="20"/>
        <end position="546"/>
    </location>
</feature>
<dbReference type="InterPro" id="IPR030678">
    <property type="entry name" value="Peptide/Ni-bd"/>
</dbReference>
<dbReference type="PANTHER" id="PTHR30290">
    <property type="entry name" value="PERIPLASMIC BINDING COMPONENT OF ABC TRANSPORTER"/>
    <property type="match status" value="1"/>
</dbReference>
<dbReference type="InterPro" id="IPR039424">
    <property type="entry name" value="SBP_5"/>
</dbReference>
<evidence type="ECO:0000256" key="2">
    <source>
        <dbReference type="ARBA" id="ARBA00005695"/>
    </source>
</evidence>
<protein>
    <submittedName>
        <fullName evidence="7">Peptide ABC transporter substrate-binding protein</fullName>
    </submittedName>
</protein>
<keyword evidence="4 5" id="KW-0732">Signal</keyword>
<comment type="caution">
    <text evidence="7">The sequence shown here is derived from an EMBL/GenBank/DDBJ whole genome shotgun (WGS) entry which is preliminary data.</text>
</comment>
<evidence type="ECO:0000256" key="5">
    <source>
        <dbReference type="SAM" id="SignalP"/>
    </source>
</evidence>
<comment type="similarity">
    <text evidence="2">Belongs to the bacterial solute-binding protein 5 family.</text>
</comment>
<evidence type="ECO:0000313" key="7">
    <source>
        <dbReference type="EMBL" id="MEJ6399926.1"/>
    </source>
</evidence>
<dbReference type="Pfam" id="PF00496">
    <property type="entry name" value="SBP_bac_5"/>
    <property type="match status" value="1"/>
</dbReference>
<dbReference type="PROSITE" id="PS51257">
    <property type="entry name" value="PROKAR_LIPOPROTEIN"/>
    <property type="match status" value="1"/>
</dbReference>
<dbReference type="Gene3D" id="3.40.190.10">
    <property type="entry name" value="Periplasmic binding protein-like II"/>
    <property type="match status" value="1"/>
</dbReference>
<accession>A0ABU8SJ67</accession>
<evidence type="ECO:0000256" key="3">
    <source>
        <dbReference type="ARBA" id="ARBA00022448"/>
    </source>
</evidence>
<evidence type="ECO:0000256" key="4">
    <source>
        <dbReference type="ARBA" id="ARBA00022729"/>
    </source>
</evidence>